<feature type="domain" description="O-antigen ligase-related" evidence="6">
    <location>
        <begin position="196"/>
        <end position="313"/>
    </location>
</feature>
<keyword evidence="4 5" id="KW-0472">Membrane</keyword>
<comment type="caution">
    <text evidence="7">The sequence shown here is derived from an EMBL/GenBank/DDBJ whole genome shotgun (WGS) entry which is preliminary data.</text>
</comment>
<name>A0A4Q7YZ37_9BACT</name>
<sequence>MGLFLTLLYILTAYLGPQTLWGPLYEFHMEIILAALAFVASLPRIQRSNILTMPQSFALVGMCIAVFCSMVMTGWLGSIMPAVLGFIPNAFTFFLVVVNFRTKRHLQLLALTLFVVSAYTIFRGYSALRAEDFANPYLMPQGGEEGGVSFYRLRGMAFINDPNDFAQVMVSLIPCMFFFWKKGSLPRNILLVLIPIAWLIFGMYLTHSRGGIIALLAVILFGARRKIGTIPATIIAGGVFAITTVVGWSGGRDVSVEAGSGRMEAWAVGLDLIKSHPFFGVGFGRFGEYFFITAHNTVIVCAAELGMFGLFWWVMFVLPTIRDAAACSISRTPKPEEDSFSYDRSLGVRLEPSAQLDWQGSGASPARNANSTTLVEDITPQEEEIKTPLHLAVEAEEEQLPEPEEIERISRLMLTSIVGYFVAGWFLSRAYIMTLFIYGGMVQVIYSMALAGKIAPPRMKPFKVVQYSAIGSVGLIFVVYIMLRLQHLTSH</sequence>
<evidence type="ECO:0000256" key="2">
    <source>
        <dbReference type="ARBA" id="ARBA00022692"/>
    </source>
</evidence>
<dbReference type="Pfam" id="PF04932">
    <property type="entry name" value="Wzy_C"/>
    <property type="match status" value="1"/>
</dbReference>
<dbReference type="GO" id="GO:0016020">
    <property type="term" value="C:membrane"/>
    <property type="evidence" value="ECO:0007669"/>
    <property type="project" value="UniProtKB-SubCell"/>
</dbReference>
<comment type="subcellular location">
    <subcellularLocation>
        <location evidence="1">Membrane</location>
        <topology evidence="1">Multi-pass membrane protein</topology>
    </subcellularLocation>
</comment>
<dbReference type="EMBL" id="SHKW01000001">
    <property type="protein sequence ID" value="RZU42465.1"/>
    <property type="molecule type" value="Genomic_DNA"/>
</dbReference>
<evidence type="ECO:0000256" key="5">
    <source>
        <dbReference type="SAM" id="Phobius"/>
    </source>
</evidence>
<feature type="transmembrane region" description="Helical" evidence="5">
    <location>
        <begin position="227"/>
        <end position="248"/>
    </location>
</feature>
<dbReference type="PANTHER" id="PTHR37422">
    <property type="entry name" value="TEICHURONIC ACID BIOSYNTHESIS PROTEIN TUAE"/>
    <property type="match status" value="1"/>
</dbReference>
<keyword evidence="3 5" id="KW-1133">Transmembrane helix</keyword>
<proteinExistence type="predicted"/>
<feature type="transmembrane region" description="Helical" evidence="5">
    <location>
        <begin position="108"/>
        <end position="128"/>
    </location>
</feature>
<dbReference type="PANTHER" id="PTHR37422:SF13">
    <property type="entry name" value="LIPOPOLYSACCHARIDE BIOSYNTHESIS PROTEIN PA4999-RELATED"/>
    <property type="match status" value="1"/>
</dbReference>
<evidence type="ECO:0000256" key="1">
    <source>
        <dbReference type="ARBA" id="ARBA00004141"/>
    </source>
</evidence>
<reference evidence="7 8" key="1">
    <citation type="submission" date="2019-02" db="EMBL/GenBank/DDBJ databases">
        <title>Genomic Encyclopedia of Archaeal and Bacterial Type Strains, Phase II (KMG-II): from individual species to whole genera.</title>
        <authorList>
            <person name="Goeker M."/>
        </authorList>
    </citation>
    <scope>NUCLEOTIDE SEQUENCE [LARGE SCALE GENOMIC DNA]</scope>
    <source>
        <strain evidence="7 8">DSM 18101</strain>
    </source>
</reference>
<feature type="transmembrane region" description="Helical" evidence="5">
    <location>
        <begin position="464"/>
        <end position="483"/>
    </location>
</feature>
<feature type="transmembrane region" description="Helical" evidence="5">
    <location>
        <begin position="57"/>
        <end position="76"/>
    </location>
</feature>
<feature type="transmembrane region" description="Helical" evidence="5">
    <location>
        <begin position="189"/>
        <end position="206"/>
    </location>
</feature>
<feature type="transmembrane region" description="Helical" evidence="5">
    <location>
        <begin position="25"/>
        <end position="45"/>
    </location>
</feature>
<evidence type="ECO:0000259" key="6">
    <source>
        <dbReference type="Pfam" id="PF04932"/>
    </source>
</evidence>
<dbReference type="Proteomes" id="UP000292958">
    <property type="component" value="Unassembled WGS sequence"/>
</dbReference>
<keyword evidence="8" id="KW-1185">Reference proteome</keyword>
<evidence type="ECO:0000313" key="7">
    <source>
        <dbReference type="EMBL" id="RZU42465.1"/>
    </source>
</evidence>
<evidence type="ECO:0000256" key="4">
    <source>
        <dbReference type="ARBA" id="ARBA00023136"/>
    </source>
</evidence>
<keyword evidence="2 5" id="KW-0812">Transmembrane</keyword>
<feature type="transmembrane region" description="Helical" evidence="5">
    <location>
        <begin position="289"/>
        <end position="314"/>
    </location>
</feature>
<dbReference type="InterPro" id="IPR007016">
    <property type="entry name" value="O-antigen_ligase-rel_domated"/>
</dbReference>
<dbReference type="GO" id="GO:0016874">
    <property type="term" value="F:ligase activity"/>
    <property type="evidence" value="ECO:0007669"/>
    <property type="project" value="UniProtKB-KW"/>
</dbReference>
<dbReference type="AlphaFoldDB" id="A0A4Q7YZ37"/>
<protein>
    <submittedName>
        <fullName evidence="7">O-antigen ligase</fullName>
    </submittedName>
</protein>
<dbReference type="InterPro" id="IPR051533">
    <property type="entry name" value="WaaL-like"/>
</dbReference>
<keyword evidence="7" id="KW-0436">Ligase</keyword>
<evidence type="ECO:0000313" key="8">
    <source>
        <dbReference type="Proteomes" id="UP000292958"/>
    </source>
</evidence>
<accession>A0A4Q7YZ37</accession>
<organism evidence="7 8">
    <name type="scientific">Edaphobacter modestus</name>
    <dbReference type="NCBI Taxonomy" id="388466"/>
    <lineage>
        <taxon>Bacteria</taxon>
        <taxon>Pseudomonadati</taxon>
        <taxon>Acidobacteriota</taxon>
        <taxon>Terriglobia</taxon>
        <taxon>Terriglobales</taxon>
        <taxon>Acidobacteriaceae</taxon>
        <taxon>Edaphobacter</taxon>
    </lineage>
</organism>
<evidence type="ECO:0000256" key="3">
    <source>
        <dbReference type="ARBA" id="ARBA00022989"/>
    </source>
</evidence>
<gene>
    <name evidence="7" type="ORF">BDD14_4050</name>
</gene>
<feature type="transmembrane region" description="Helical" evidence="5">
    <location>
        <begin position="82"/>
        <end position="101"/>
    </location>
</feature>